<gene>
    <name evidence="3" type="ORF">HW566_15770</name>
</gene>
<proteinExistence type="predicted"/>
<dbReference type="Proteomes" id="UP000509638">
    <property type="component" value="Chromosome"/>
</dbReference>
<dbReference type="Pfam" id="PF03537">
    <property type="entry name" value="Glyco_hydro_114"/>
    <property type="match status" value="1"/>
</dbReference>
<reference evidence="3 4" key="1">
    <citation type="submission" date="2020-06" db="EMBL/GenBank/DDBJ databases">
        <authorList>
            <person name="Jo H."/>
        </authorList>
    </citation>
    <scope>NUCLEOTIDE SEQUENCE [LARGE SCALE GENOMIC DNA]</scope>
    <source>
        <strain evidence="3 4">I46</strain>
    </source>
</reference>
<feature type="domain" description="Glycoside-hydrolase family GH114 TIM-barrel" evidence="2">
    <location>
        <begin position="43"/>
        <end position="259"/>
    </location>
</feature>
<dbReference type="InterPro" id="IPR004352">
    <property type="entry name" value="GH114_TIM-barrel"/>
</dbReference>
<protein>
    <submittedName>
        <fullName evidence="3">Endo alpha-1,4 polygalactosaminidase</fullName>
    </submittedName>
</protein>
<feature type="signal peptide" evidence="1">
    <location>
        <begin position="1"/>
        <end position="22"/>
    </location>
</feature>
<evidence type="ECO:0000259" key="2">
    <source>
        <dbReference type="Pfam" id="PF03537"/>
    </source>
</evidence>
<feature type="chain" id="PRO_5039651228" evidence="1">
    <location>
        <begin position="23"/>
        <end position="271"/>
    </location>
</feature>
<dbReference type="PANTHER" id="PTHR35273:SF2">
    <property type="entry name" value="ALPHA-GALACTOSIDASE"/>
    <property type="match status" value="1"/>
</dbReference>
<dbReference type="PANTHER" id="PTHR35273">
    <property type="entry name" value="ALPHA-1,4 POLYGALACTOSAMINIDASE, PUTATIVE (AFU_ORTHOLOGUE AFUA_3G07890)-RELATED"/>
    <property type="match status" value="1"/>
</dbReference>
<dbReference type="InterPro" id="IPR017853">
    <property type="entry name" value="GH"/>
</dbReference>
<dbReference type="EMBL" id="CP058316">
    <property type="protein sequence ID" value="QLD13102.1"/>
    <property type="molecule type" value="Genomic_DNA"/>
</dbReference>
<evidence type="ECO:0000313" key="4">
    <source>
        <dbReference type="Proteomes" id="UP000509638"/>
    </source>
</evidence>
<name>A0A7D5IXW4_9MICO</name>
<sequence length="271" mass="28842">MRRTTAAAAASVVMLLVAGCSAAGDPRVDTADVALPPAGGAPDYQLGGAYEPDDAVAIVGRDRTAAPAAGRYSICYVNGFQTQPGERELWDPDLLVSIDGEPLIDPEWPDEVLVDTSTQARRDRILDLVAPWIRGCADDGFDAVEFDNLDSFTRSQGRLDLDGNLALATAYVETAHAAGLAAGQKNAAEYAPLLHDEAGFDFAVVEECAAYAECGEYTRVYGDAVIDIEYTDNLPRGWGEVCADSATPASVVLRDRDLSVEGDAEHVEMHC</sequence>
<keyword evidence="1" id="KW-0732">Signal</keyword>
<dbReference type="Gene3D" id="3.20.20.70">
    <property type="entry name" value="Aldolase class I"/>
    <property type="match status" value="1"/>
</dbReference>
<dbReference type="InterPro" id="IPR013785">
    <property type="entry name" value="Aldolase_TIM"/>
</dbReference>
<dbReference type="RefSeq" id="WP_178014475.1">
    <property type="nucleotide sequence ID" value="NZ_CP058316.1"/>
</dbReference>
<evidence type="ECO:0000313" key="3">
    <source>
        <dbReference type="EMBL" id="QLD13102.1"/>
    </source>
</evidence>
<evidence type="ECO:0000256" key="1">
    <source>
        <dbReference type="SAM" id="SignalP"/>
    </source>
</evidence>
<dbReference type="SUPFAM" id="SSF51445">
    <property type="entry name" value="(Trans)glycosidases"/>
    <property type="match status" value="1"/>
</dbReference>
<accession>A0A7D5IXW4</accession>
<organism evidence="3 4">
    <name type="scientific">Microbacterium oleivorans</name>
    <dbReference type="NCBI Taxonomy" id="273677"/>
    <lineage>
        <taxon>Bacteria</taxon>
        <taxon>Bacillati</taxon>
        <taxon>Actinomycetota</taxon>
        <taxon>Actinomycetes</taxon>
        <taxon>Micrococcales</taxon>
        <taxon>Microbacteriaceae</taxon>
        <taxon>Microbacterium</taxon>
    </lineage>
</organism>
<dbReference type="PROSITE" id="PS51257">
    <property type="entry name" value="PROKAR_LIPOPROTEIN"/>
    <property type="match status" value="1"/>
</dbReference>
<dbReference type="AlphaFoldDB" id="A0A7D5IXW4"/>